<organism evidence="7">
    <name type="scientific">Anisakis simplex</name>
    <name type="common">Herring worm</name>
    <dbReference type="NCBI Taxonomy" id="6269"/>
    <lineage>
        <taxon>Eukaryota</taxon>
        <taxon>Metazoa</taxon>
        <taxon>Ecdysozoa</taxon>
        <taxon>Nematoda</taxon>
        <taxon>Chromadorea</taxon>
        <taxon>Rhabditida</taxon>
        <taxon>Spirurina</taxon>
        <taxon>Ascaridomorpha</taxon>
        <taxon>Ascaridoidea</taxon>
        <taxon>Anisakidae</taxon>
        <taxon>Anisakis</taxon>
        <taxon>Anisakis simplex complex</taxon>
    </lineage>
</organism>
<dbReference type="EMBL" id="UYRR01033280">
    <property type="protein sequence ID" value="VDK58354.1"/>
    <property type="molecule type" value="Genomic_DNA"/>
</dbReference>
<dbReference type="Pfam" id="PF19033">
    <property type="entry name" value="Intu_longin_3"/>
    <property type="match status" value="1"/>
</dbReference>
<evidence type="ECO:0000313" key="6">
    <source>
        <dbReference type="Proteomes" id="UP000267096"/>
    </source>
</evidence>
<name>A0A0M3K8E9_ANISI</name>
<dbReference type="GO" id="GO:0035658">
    <property type="term" value="C:Mon1-Ccz1 complex"/>
    <property type="evidence" value="ECO:0007669"/>
    <property type="project" value="InterPro"/>
</dbReference>
<feature type="domain" description="CCZ1/INTU/HSP4 first Longin" evidence="2">
    <location>
        <begin position="27"/>
        <end position="161"/>
    </location>
</feature>
<dbReference type="InterPro" id="IPR043988">
    <property type="entry name" value="CCZ1/INTU_longin_2"/>
</dbReference>
<reference evidence="5 6" key="2">
    <citation type="submission" date="2018-11" db="EMBL/GenBank/DDBJ databases">
        <authorList>
            <consortium name="Pathogen Informatics"/>
        </authorList>
    </citation>
    <scope>NUCLEOTIDE SEQUENCE [LARGE SCALE GENOMIC DNA]</scope>
</reference>
<accession>A0A0M3K8E9</accession>
<feature type="domain" description="CCZ1/INTU second Longin" evidence="3">
    <location>
        <begin position="230"/>
        <end position="362"/>
    </location>
</feature>
<evidence type="ECO:0000313" key="5">
    <source>
        <dbReference type="EMBL" id="VDK58354.1"/>
    </source>
</evidence>
<reference evidence="7" key="1">
    <citation type="submission" date="2017-02" db="UniProtKB">
        <authorList>
            <consortium name="WormBaseParasite"/>
        </authorList>
    </citation>
    <scope>IDENTIFICATION</scope>
</reference>
<evidence type="ECO:0000256" key="1">
    <source>
        <dbReference type="ARBA" id="ARBA00005352"/>
    </source>
</evidence>
<dbReference type="PANTHER" id="PTHR13056">
    <property type="entry name" value="VACUOLAR FUSION PROTEIN CCZ1 HOMOLOG-RELATED"/>
    <property type="match status" value="1"/>
</dbReference>
<dbReference type="WBParaSite" id="ASIM_0001724001-mRNA-1">
    <property type="protein sequence ID" value="ASIM_0001724001-mRNA-1"/>
    <property type="gene ID" value="ASIM_0001724001"/>
</dbReference>
<dbReference type="AlphaFoldDB" id="A0A0M3K8E9"/>
<evidence type="ECO:0000259" key="3">
    <source>
        <dbReference type="Pfam" id="PF19032"/>
    </source>
</evidence>
<gene>
    <name evidence="5" type="ORF">ASIM_LOCUS16647</name>
</gene>
<dbReference type="Pfam" id="PF19032">
    <property type="entry name" value="Intu_longin_2"/>
    <property type="match status" value="1"/>
</dbReference>
<evidence type="ECO:0000259" key="4">
    <source>
        <dbReference type="Pfam" id="PF19033"/>
    </source>
</evidence>
<evidence type="ECO:0000259" key="2">
    <source>
        <dbReference type="Pfam" id="PF19031"/>
    </source>
</evidence>
<keyword evidence="6" id="KW-1185">Reference proteome</keyword>
<dbReference type="InterPro" id="IPR013176">
    <property type="entry name" value="Ccz1"/>
</dbReference>
<evidence type="ECO:0000313" key="7">
    <source>
        <dbReference type="WBParaSite" id="ASIM_0001724001-mRNA-1"/>
    </source>
</evidence>
<dbReference type="InterPro" id="IPR043987">
    <property type="entry name" value="CCZ1/INTU/HSP4_longin_1"/>
</dbReference>
<dbReference type="OrthoDB" id="240546at2759"/>
<dbReference type="Proteomes" id="UP000267096">
    <property type="component" value="Unassembled WGS sequence"/>
</dbReference>
<dbReference type="PANTHER" id="PTHR13056:SF0">
    <property type="entry name" value="VACUOLAR FUSION PROTEIN CCZ1 HOMOLOG-RELATED"/>
    <property type="match status" value="1"/>
</dbReference>
<proteinExistence type="inferred from homology"/>
<protein>
    <submittedName>
        <fullName evidence="7">Vacuolar fusion protein CCZ1 homolog</fullName>
    </submittedName>
</protein>
<dbReference type="GO" id="GO:0016192">
    <property type="term" value="P:vesicle-mediated transport"/>
    <property type="evidence" value="ECO:0007669"/>
    <property type="project" value="InterPro"/>
</dbReference>
<sequence length="499" mass="56480">MASLTPSSSTSNFTTVKSTQCRIADVMDFFFVAHPESGRKEGDEGERIMFFQSQKPETFEKQVIDSFGTICLTQVTGFAEAVVNFTNNFIGDNNERDLEYPHRYVNTIKQLHVYVLVESSRFIVGTALNKTLCTNEEYTLHAPTIRSIIITAYKMFRLFFGSFTKLLITDRARLKDRLQYFFSRYLSLLRLNQMPLVDLFCGVDFLPLDSVCFLRVENLLGRLRESFPQISKAMFLYQGRLLSYSVPKEDLAVLFQYLTQNLLSMSMKAELQPTYHIGRSDSAPHHHGRFLTGTTDITAGAVLANVKDAKLPVVYLSSESASSNKLIPYELIVYRALNATLCMFVRKDVSSDFLRELDSMLGPELSSLASTIADAYGTQCKSTPKGDTDFHFIYFNPSSLSLKTSFLEPVGEISKTSSLPPIPPNICMMVCETMDQYLNGNNCGEISIRSESDWWIVGKKINGRILLLMLHNTSLTCLADVQQHVNNIIKQHFNYIFVI</sequence>
<dbReference type="InterPro" id="IPR043989">
    <property type="entry name" value="CCZ1/INTU/HSP4_longin_3"/>
</dbReference>
<feature type="domain" description="CCZ1/INTU/HPS4 third Longin" evidence="4">
    <location>
        <begin position="387"/>
        <end position="488"/>
    </location>
</feature>
<dbReference type="Pfam" id="PF19031">
    <property type="entry name" value="Intu_longin_1"/>
    <property type="match status" value="1"/>
</dbReference>
<comment type="similarity">
    <text evidence="1">Belongs to the CCZ1 family.</text>
</comment>